<dbReference type="Proteomes" id="UP000186601">
    <property type="component" value="Unassembled WGS sequence"/>
</dbReference>
<proteinExistence type="predicted"/>
<evidence type="ECO:0000313" key="2">
    <source>
        <dbReference type="EMBL" id="PSR87275.1"/>
    </source>
</evidence>
<comment type="caution">
    <text evidence="2">The sequence shown here is derived from an EMBL/GenBank/DDBJ whole genome shotgun (WGS) entry which is preliminary data.</text>
</comment>
<evidence type="ECO:0000313" key="3">
    <source>
        <dbReference type="Proteomes" id="UP000186601"/>
    </source>
</evidence>
<keyword evidence="3" id="KW-1185">Reference proteome</keyword>
<feature type="transmembrane region" description="Helical" evidence="1">
    <location>
        <begin position="30"/>
        <end position="51"/>
    </location>
</feature>
<name>A0A2R6P8S5_9APHY</name>
<evidence type="ECO:0000256" key="1">
    <source>
        <dbReference type="SAM" id="Phobius"/>
    </source>
</evidence>
<protein>
    <submittedName>
        <fullName evidence="2">Uncharacterized protein</fullName>
    </submittedName>
</protein>
<dbReference type="OrthoDB" id="3231188at2759"/>
<keyword evidence="1" id="KW-0812">Transmembrane</keyword>
<accession>A0A2R6P8S5</accession>
<dbReference type="AlphaFoldDB" id="A0A2R6P8S5"/>
<sequence>MKHCFWNEALINALDPVNSQPKANSAGVQWGVHTVMYGVIAFAAIIVHYLLSPDKVFKEEGEVPQKISYKLHAKEYIEKIIT</sequence>
<keyword evidence="1" id="KW-0472">Membrane</keyword>
<reference evidence="2 3" key="1">
    <citation type="submission" date="2018-02" db="EMBL/GenBank/DDBJ databases">
        <title>Genome sequence of the basidiomycete white-rot fungus Phlebia centrifuga.</title>
        <authorList>
            <person name="Granchi Z."/>
            <person name="Peng M."/>
            <person name="de Vries R.P."/>
            <person name="Hilden K."/>
            <person name="Makela M.R."/>
            <person name="Grigoriev I."/>
            <person name="Riley R."/>
        </authorList>
    </citation>
    <scope>NUCLEOTIDE SEQUENCE [LARGE SCALE GENOMIC DNA]</scope>
    <source>
        <strain evidence="2 3">FBCC195</strain>
    </source>
</reference>
<keyword evidence="1" id="KW-1133">Transmembrane helix</keyword>
<dbReference type="EMBL" id="MLYV02000515">
    <property type="protein sequence ID" value="PSR87275.1"/>
    <property type="molecule type" value="Genomic_DNA"/>
</dbReference>
<gene>
    <name evidence="2" type="ORF">PHLCEN_2v5209</name>
</gene>
<organism evidence="2 3">
    <name type="scientific">Hermanssonia centrifuga</name>
    <dbReference type="NCBI Taxonomy" id="98765"/>
    <lineage>
        <taxon>Eukaryota</taxon>
        <taxon>Fungi</taxon>
        <taxon>Dikarya</taxon>
        <taxon>Basidiomycota</taxon>
        <taxon>Agaricomycotina</taxon>
        <taxon>Agaricomycetes</taxon>
        <taxon>Polyporales</taxon>
        <taxon>Meruliaceae</taxon>
        <taxon>Hermanssonia</taxon>
    </lineage>
</organism>